<comment type="subcellular location">
    <subcellularLocation>
        <location evidence="1">Nucleus</location>
    </subcellularLocation>
</comment>
<dbReference type="PANTHER" id="PTHR19861:SF0">
    <property type="entry name" value="WD REPEAT-CONTAINING PROTEIN 82"/>
    <property type="match status" value="1"/>
</dbReference>
<dbReference type="InterPro" id="IPR019775">
    <property type="entry name" value="WD40_repeat_CS"/>
</dbReference>
<evidence type="ECO:0000256" key="9">
    <source>
        <dbReference type="PROSITE-ProRule" id="PRU00221"/>
    </source>
</evidence>
<keyword evidence="4 9" id="KW-0853">WD repeat</keyword>
<feature type="repeat" description="WD" evidence="9">
    <location>
        <begin position="103"/>
        <end position="138"/>
    </location>
</feature>
<keyword evidence="10" id="KW-1185">Reference proteome</keyword>
<evidence type="ECO:0000256" key="6">
    <source>
        <dbReference type="ARBA" id="ARBA00023015"/>
    </source>
</evidence>
<dbReference type="Proteomes" id="UP000079169">
    <property type="component" value="Unplaced"/>
</dbReference>
<dbReference type="OMA" id="KICVLNG"/>
<evidence type="ECO:0000256" key="4">
    <source>
        <dbReference type="ARBA" id="ARBA00022574"/>
    </source>
</evidence>
<dbReference type="AlphaFoldDB" id="A0A1S3DF59"/>
<dbReference type="PROSITE" id="PS00678">
    <property type="entry name" value="WD_REPEATS_1"/>
    <property type="match status" value="1"/>
</dbReference>
<dbReference type="STRING" id="121845.A0A1S3DF59"/>
<evidence type="ECO:0000256" key="3">
    <source>
        <dbReference type="ARBA" id="ARBA00022472"/>
    </source>
</evidence>
<feature type="repeat" description="WD" evidence="9">
    <location>
        <begin position="247"/>
        <end position="272"/>
    </location>
</feature>
<protein>
    <submittedName>
        <fullName evidence="11">WD repeat-containing protein 82</fullName>
    </submittedName>
</protein>
<evidence type="ECO:0000256" key="1">
    <source>
        <dbReference type="ARBA" id="ARBA00004123"/>
    </source>
</evidence>
<evidence type="ECO:0000313" key="10">
    <source>
        <dbReference type="Proteomes" id="UP000079169"/>
    </source>
</evidence>
<keyword evidence="3" id="KW-0806">Transcription termination</keyword>
<dbReference type="GO" id="GO:0048188">
    <property type="term" value="C:Set1C/COMPASS complex"/>
    <property type="evidence" value="ECO:0007669"/>
    <property type="project" value="TreeGrafter"/>
</dbReference>
<comment type="similarity">
    <text evidence="2">Belongs to the WD repeat SWD2 family.</text>
</comment>
<gene>
    <name evidence="11" type="primary">LOC103517260</name>
</gene>
<evidence type="ECO:0000313" key="11">
    <source>
        <dbReference type="RefSeq" id="XP_008480504.1"/>
    </source>
</evidence>
<proteinExistence type="inferred from homology"/>
<dbReference type="InterPro" id="IPR015943">
    <property type="entry name" value="WD40/YVTN_repeat-like_dom_sf"/>
</dbReference>
<feature type="repeat" description="WD" evidence="9">
    <location>
        <begin position="17"/>
        <end position="58"/>
    </location>
</feature>
<reference evidence="11" key="1">
    <citation type="submission" date="2025-08" db="UniProtKB">
        <authorList>
            <consortium name="RefSeq"/>
        </authorList>
    </citation>
    <scope>IDENTIFICATION</scope>
</reference>
<organism evidence="10 11">
    <name type="scientific">Diaphorina citri</name>
    <name type="common">Asian citrus psyllid</name>
    <dbReference type="NCBI Taxonomy" id="121845"/>
    <lineage>
        <taxon>Eukaryota</taxon>
        <taxon>Metazoa</taxon>
        <taxon>Ecdysozoa</taxon>
        <taxon>Arthropoda</taxon>
        <taxon>Hexapoda</taxon>
        <taxon>Insecta</taxon>
        <taxon>Pterygota</taxon>
        <taxon>Neoptera</taxon>
        <taxon>Paraneoptera</taxon>
        <taxon>Hemiptera</taxon>
        <taxon>Sternorrhyncha</taxon>
        <taxon>Psylloidea</taxon>
        <taxon>Psyllidae</taxon>
        <taxon>Diaphorininae</taxon>
        <taxon>Diaphorina</taxon>
    </lineage>
</organism>
<keyword evidence="6" id="KW-0805">Transcription regulation</keyword>
<dbReference type="GO" id="GO:0032785">
    <property type="term" value="P:negative regulation of DNA-templated transcription, elongation"/>
    <property type="evidence" value="ECO:0007669"/>
    <property type="project" value="UniProtKB-ARBA"/>
</dbReference>
<dbReference type="RefSeq" id="XP_008480504.1">
    <property type="nucleotide sequence ID" value="XM_008482282.2"/>
</dbReference>
<keyword evidence="7" id="KW-0804">Transcription</keyword>
<dbReference type="Gene3D" id="2.130.10.10">
    <property type="entry name" value="YVTN repeat-like/Quinoprotein amine dehydrogenase"/>
    <property type="match status" value="1"/>
</dbReference>
<dbReference type="PROSITE" id="PS50294">
    <property type="entry name" value="WD_REPEATS_REGION"/>
    <property type="match status" value="1"/>
</dbReference>
<dbReference type="InterPro" id="IPR001680">
    <property type="entry name" value="WD40_rpt"/>
</dbReference>
<dbReference type="PaxDb" id="121845-A0A1S3DF59"/>
<dbReference type="GeneID" id="103517260"/>
<keyword evidence="8" id="KW-0539">Nucleus</keyword>
<sequence length="327" mass="36728">MKLTDNVIRSYKVAKLFRENTDKITSIDYSADGLLLISCSEDDQIVIYDCELGTNKRTVFSKKYGVDLIRFTHAKQAAIHASTKIDDTVRYLSLHDNKYIRYFPGHTKKVNSLCLSPIDDTFISGSYDKTVRLWDLRSPNCQGIMHVSGSRPIAAFDPEGLIFGVGVNSDTIKLYDVRSFDKGPFSNFKFAAEKECDWTGIKFSADGKYILISTNGSIIRTFDAYNGQCLQTLAGFLNNKGCPLEASFTPDSKYVISGSTDGRIHIWNAEKGFKVCVLDADHPSPVQTIQFNPKFNMMASACTNLAFWIPTYLSNHQEPDTSMFREN</sequence>
<evidence type="ECO:0000256" key="5">
    <source>
        <dbReference type="ARBA" id="ARBA00022737"/>
    </source>
</evidence>
<name>A0A1S3DF59_DIACI</name>
<dbReference type="InterPro" id="IPR037867">
    <property type="entry name" value="Swd2/WDR82"/>
</dbReference>
<evidence type="ECO:0000256" key="2">
    <source>
        <dbReference type="ARBA" id="ARBA00005616"/>
    </source>
</evidence>
<dbReference type="GO" id="GO:0071027">
    <property type="term" value="P:nuclear RNA surveillance"/>
    <property type="evidence" value="ECO:0007669"/>
    <property type="project" value="UniProtKB-ARBA"/>
</dbReference>
<dbReference type="PROSITE" id="PS50082">
    <property type="entry name" value="WD_REPEATS_2"/>
    <property type="match status" value="3"/>
</dbReference>
<evidence type="ECO:0000256" key="7">
    <source>
        <dbReference type="ARBA" id="ARBA00023163"/>
    </source>
</evidence>
<dbReference type="PANTHER" id="PTHR19861">
    <property type="entry name" value="WD40 REPEAT PROTEIN SWD2"/>
    <property type="match status" value="1"/>
</dbReference>
<dbReference type="CDD" id="cd00200">
    <property type="entry name" value="WD40"/>
    <property type="match status" value="1"/>
</dbReference>
<dbReference type="FunFam" id="2.130.10.10:FF:000065">
    <property type="entry name" value="WD repeat-containing protein 82"/>
    <property type="match status" value="1"/>
</dbReference>
<evidence type="ECO:0000256" key="8">
    <source>
        <dbReference type="ARBA" id="ARBA00023242"/>
    </source>
</evidence>
<dbReference type="Pfam" id="PF00400">
    <property type="entry name" value="WD40"/>
    <property type="match status" value="3"/>
</dbReference>
<dbReference type="InterPro" id="IPR020472">
    <property type="entry name" value="WD40_PAC1"/>
</dbReference>
<dbReference type="KEGG" id="dci:103517260"/>
<dbReference type="SMART" id="SM00320">
    <property type="entry name" value="WD40"/>
    <property type="match status" value="5"/>
</dbReference>
<dbReference type="SUPFAM" id="SSF50978">
    <property type="entry name" value="WD40 repeat-like"/>
    <property type="match status" value="1"/>
</dbReference>
<dbReference type="GO" id="GO:0003682">
    <property type="term" value="F:chromatin binding"/>
    <property type="evidence" value="ECO:0007669"/>
    <property type="project" value="TreeGrafter"/>
</dbReference>
<accession>A0A1S3DF59</accession>
<dbReference type="GO" id="GO:0006353">
    <property type="term" value="P:DNA-templated transcription termination"/>
    <property type="evidence" value="ECO:0007669"/>
    <property type="project" value="UniProtKB-KW"/>
</dbReference>
<dbReference type="PRINTS" id="PR00320">
    <property type="entry name" value="GPROTEINBRPT"/>
</dbReference>
<dbReference type="InterPro" id="IPR036322">
    <property type="entry name" value="WD40_repeat_dom_sf"/>
</dbReference>
<keyword evidence="5" id="KW-0677">Repeat</keyword>
<dbReference type="CTD" id="80335"/>